<sequence>MMELDLEETVSQLKKLFSNSTPSKKLYPIINEQKFYVRKLNILFDGFHSYLKNELQLIKNLVQAIMEDIETFLQIFHLDYSEKLLSELDEEELNYFLQDFLPRKWLNFSKNDLKSMCKSLNIFIGFLKEKLHYYLNDGSYKKMIKVLNANQIIKTIDWGDEDLGDENASNPNGISLKYRGNINGMFSYSLEKGDGTPATPDTLNNFLKLMENFWGVREEGEQSEMELKKSLLIKSINLETDLNQWYNDEEIKVGKEILENVLKSFNELKNLNKNGLLAAIDYALSEIFSKKTPQSEIAKRHNTSPATLIKHRYIIAPCIPLEYFYPVFFSGDDLKLMKEKTYIFKVSNYYNGRDWSKFELAESSTLDDLHHAIQLFMDVDDFYDEHLYSFFMNGKEWDGSTEYAGPPEFQQEQCSRLTNIQLKELKLGFKQRFLYLYDYGDCLKYNVTMIGLGIHDDTKTYPYRLK</sequence>
<protein>
    <recommendedName>
        <fullName evidence="1">Plasmid pRiA4b Orf3-like domain-containing protein</fullName>
    </recommendedName>
</protein>
<accession>A0A0F9MZW1</accession>
<name>A0A0F9MZW1_9ZZZZ</name>
<gene>
    <name evidence="2" type="ORF">LCGC14_1012680</name>
</gene>
<dbReference type="InterPro" id="IPR012912">
    <property type="entry name" value="Plasmid_pRiA4b_Orf3-like"/>
</dbReference>
<organism evidence="2">
    <name type="scientific">marine sediment metagenome</name>
    <dbReference type="NCBI Taxonomy" id="412755"/>
    <lineage>
        <taxon>unclassified sequences</taxon>
        <taxon>metagenomes</taxon>
        <taxon>ecological metagenomes</taxon>
    </lineage>
</organism>
<dbReference type="Pfam" id="PF07929">
    <property type="entry name" value="PRiA4_ORF3"/>
    <property type="match status" value="1"/>
</dbReference>
<comment type="caution">
    <text evidence="2">The sequence shown here is derived from an EMBL/GenBank/DDBJ whole genome shotgun (WGS) entry which is preliminary data.</text>
</comment>
<dbReference type="Gene3D" id="3.10.290.30">
    <property type="entry name" value="MM3350-like"/>
    <property type="match status" value="1"/>
</dbReference>
<proteinExistence type="predicted"/>
<reference evidence="2" key="1">
    <citation type="journal article" date="2015" name="Nature">
        <title>Complex archaea that bridge the gap between prokaryotes and eukaryotes.</title>
        <authorList>
            <person name="Spang A."/>
            <person name="Saw J.H."/>
            <person name="Jorgensen S.L."/>
            <person name="Zaremba-Niedzwiedzka K."/>
            <person name="Martijn J."/>
            <person name="Lind A.E."/>
            <person name="van Eijk R."/>
            <person name="Schleper C."/>
            <person name="Guy L."/>
            <person name="Ettema T.J."/>
        </authorList>
    </citation>
    <scope>NUCLEOTIDE SEQUENCE</scope>
</reference>
<feature type="domain" description="Plasmid pRiA4b Orf3-like" evidence="1">
    <location>
        <begin position="355"/>
        <end position="463"/>
    </location>
</feature>
<evidence type="ECO:0000313" key="2">
    <source>
        <dbReference type="EMBL" id="KKN12815.1"/>
    </source>
</evidence>
<dbReference type="AlphaFoldDB" id="A0A0F9MZW1"/>
<dbReference type="EMBL" id="LAZR01003990">
    <property type="protein sequence ID" value="KKN12815.1"/>
    <property type="molecule type" value="Genomic_DNA"/>
</dbReference>
<dbReference type="InterPro" id="IPR024047">
    <property type="entry name" value="MM3350-like_sf"/>
</dbReference>
<dbReference type="SUPFAM" id="SSF159941">
    <property type="entry name" value="MM3350-like"/>
    <property type="match status" value="1"/>
</dbReference>
<evidence type="ECO:0000259" key="1">
    <source>
        <dbReference type="Pfam" id="PF07929"/>
    </source>
</evidence>